<name>A0A2P2PAQ4_RHIMU</name>
<evidence type="ECO:0000313" key="1">
    <source>
        <dbReference type="EMBL" id="MBX51834.1"/>
    </source>
</evidence>
<organism evidence="1">
    <name type="scientific">Rhizophora mucronata</name>
    <name type="common">Asiatic mangrove</name>
    <dbReference type="NCBI Taxonomy" id="61149"/>
    <lineage>
        <taxon>Eukaryota</taxon>
        <taxon>Viridiplantae</taxon>
        <taxon>Streptophyta</taxon>
        <taxon>Embryophyta</taxon>
        <taxon>Tracheophyta</taxon>
        <taxon>Spermatophyta</taxon>
        <taxon>Magnoliopsida</taxon>
        <taxon>eudicotyledons</taxon>
        <taxon>Gunneridae</taxon>
        <taxon>Pentapetalae</taxon>
        <taxon>rosids</taxon>
        <taxon>fabids</taxon>
        <taxon>Malpighiales</taxon>
        <taxon>Rhizophoraceae</taxon>
        <taxon>Rhizophora</taxon>
    </lineage>
</organism>
<dbReference type="AlphaFoldDB" id="A0A2P2PAQ4"/>
<proteinExistence type="predicted"/>
<reference evidence="1" key="1">
    <citation type="submission" date="2018-02" db="EMBL/GenBank/DDBJ databases">
        <title>Rhizophora mucronata_Transcriptome.</title>
        <authorList>
            <person name="Meera S.P."/>
            <person name="Sreeshan A."/>
            <person name="Augustine A."/>
        </authorList>
    </citation>
    <scope>NUCLEOTIDE SEQUENCE</scope>
    <source>
        <tissue evidence="1">Leaf</tissue>
    </source>
</reference>
<sequence>MSMPLLLFIQSNACVPSMPIANAYYH</sequence>
<dbReference type="EMBL" id="GGEC01071350">
    <property type="protein sequence ID" value="MBX51834.1"/>
    <property type="molecule type" value="Transcribed_RNA"/>
</dbReference>
<accession>A0A2P2PAQ4</accession>
<protein>
    <submittedName>
        <fullName evidence="1">Uncharacterized protein</fullName>
    </submittedName>
</protein>